<evidence type="ECO:0000256" key="7">
    <source>
        <dbReference type="ARBA" id="ARBA00022844"/>
    </source>
</evidence>
<organism evidence="13">
    <name type="scientific">Neckar River virus</name>
    <dbReference type="NCBI Taxonomy" id="255520"/>
    <lineage>
        <taxon>Viruses</taxon>
        <taxon>Riboviria</taxon>
        <taxon>Orthornavirae</taxon>
        <taxon>Kitrinoviricota</taxon>
        <taxon>Tolucaviricetes</taxon>
        <taxon>Tolivirales</taxon>
        <taxon>Tombusviridae</taxon>
        <taxon>Procedovirinae</taxon>
        <taxon>Tombusvirus</taxon>
        <taxon>Tombusvirus neckarfluminis</taxon>
    </lineage>
</organism>
<evidence type="ECO:0000256" key="8">
    <source>
        <dbReference type="ARBA" id="ARBA00023060"/>
    </source>
</evidence>
<evidence type="ECO:0000259" key="11">
    <source>
        <dbReference type="Pfam" id="PF00729"/>
    </source>
</evidence>
<evidence type="ECO:0000256" key="3">
    <source>
        <dbReference type="ARBA" id="ARBA00007446"/>
    </source>
</evidence>
<evidence type="ECO:0000313" key="13">
    <source>
        <dbReference type="EMBL" id="AAT00609.1"/>
    </source>
</evidence>
<dbReference type="InterPro" id="IPR029053">
    <property type="entry name" value="Viral_coat"/>
</dbReference>
<evidence type="ECO:0000256" key="4">
    <source>
        <dbReference type="ARBA" id="ARBA00011553"/>
    </source>
</evidence>
<evidence type="ECO:0000256" key="5">
    <source>
        <dbReference type="ARBA" id="ARBA00018091"/>
    </source>
</evidence>
<proteinExistence type="inferred from homology"/>
<protein>
    <recommendedName>
        <fullName evidence="5">Capsid protein</fullName>
    </recommendedName>
    <alternativeName>
        <fullName evidence="9">Coat protein</fullName>
    </alternativeName>
    <alternativeName>
        <fullName evidence="10">p41</fullName>
    </alternativeName>
</protein>
<dbReference type="PRINTS" id="PR00233">
    <property type="entry name" value="ICOSAHEDRAL"/>
</dbReference>
<keyword evidence="6 13" id="KW-0167">Capsid protein</keyword>
<dbReference type="InterPro" id="IPR055068">
    <property type="entry name" value="Coat_P"/>
</dbReference>
<dbReference type="GO" id="GO:0005198">
    <property type="term" value="F:structural molecule activity"/>
    <property type="evidence" value="ECO:0007669"/>
    <property type="project" value="InterPro"/>
</dbReference>
<evidence type="ECO:0000259" key="12">
    <source>
        <dbReference type="Pfam" id="PF22402"/>
    </source>
</evidence>
<dbReference type="Pfam" id="PF22402">
    <property type="entry name" value="Coat_P"/>
    <property type="match status" value="1"/>
</dbReference>
<dbReference type="Pfam" id="PF00729">
    <property type="entry name" value="Viral_coat"/>
    <property type="match status" value="1"/>
</dbReference>
<dbReference type="SUPFAM" id="SSF88633">
    <property type="entry name" value="Positive stranded ssRNA viruses"/>
    <property type="match status" value="1"/>
</dbReference>
<evidence type="ECO:0000256" key="2">
    <source>
        <dbReference type="ARBA" id="ARBA00004328"/>
    </source>
</evidence>
<reference evidence="13" key="1">
    <citation type="journal article" date="2004" name="Arch. Virol.">
        <title>Evaluation of various species demarcation criteria in attempts to classify ten new tombusvirus isolates.</title>
        <authorList>
            <person name="Koenig R."/>
            <person name="Verhoeven J.T."/>
            <person name="Fribourg C.E."/>
            <person name="Pfeilstetter E."/>
            <person name="Lesemann D.E."/>
        </authorList>
    </citation>
    <scope>NUCLEOTIDE SEQUENCE</scope>
</reference>
<sequence length="389" mass="41450">MTMVVRNNNNALALSKKQLAGMAATAAATALKAYAVSNRDAIVDTAVNLGKKAVKAVRNRYNQRNNQMVSHVGGMGGAIMAPVAVSRQLNGRRPKFSGTTAGSVTITHREYLTQVNNSTSFSVNGGVTGNLYQLNPLNGNLFSWLPSIAANFDQYSFNRVAIQYVPMCGTTEVGRVGIYWDKDSTDPEPSDRVELANYPVLKETPPWGETVLNIPVDRIKRFCDDSSTQDHKLIDLGQLGFATYGGSTTNACGDLFITYSVTLFAPQPTSTLIETLQTNAADVLFNRAGPNYAIISKTATTITLTFRSTGIFLVDIMYVSTGATTLNTSGGASFTEQTTIDAIGAATASTALVTVASLPGTISWVNLTNGAATVHITRAARRNTPLIVA</sequence>
<name>Q64IS1_9TOMB</name>
<evidence type="ECO:0000256" key="9">
    <source>
        <dbReference type="ARBA" id="ARBA00031336"/>
    </source>
</evidence>
<comment type="function">
    <text evidence="1">Capsid protein self-assembles to form an icosahedral capsid with a T=3 symmetry, about 32-35 nm in diameter, and consisting of 180 capsid proteins.</text>
</comment>
<comment type="similarity">
    <text evidence="3">Belongs to the icosahedral plant coat protein family.</text>
</comment>
<feature type="domain" description="Icosahedral viral capsid protein S" evidence="11">
    <location>
        <begin position="77"/>
        <end position="269"/>
    </location>
</feature>
<comment type="subcellular location">
    <subcellularLocation>
        <location evidence="2">Virion</location>
    </subcellularLocation>
</comment>
<dbReference type="EMBL" id="AY500887">
    <property type="protein sequence ID" value="AAT00609.1"/>
    <property type="molecule type" value="Genomic_RNA"/>
</dbReference>
<dbReference type="GO" id="GO:0039617">
    <property type="term" value="C:T=3 icosahedral viral capsid"/>
    <property type="evidence" value="ECO:0007669"/>
    <property type="project" value="UniProtKB-KW"/>
</dbReference>
<feature type="domain" description="Coat protein P (projecting)" evidence="12">
    <location>
        <begin position="280"/>
        <end position="378"/>
    </location>
</feature>
<keyword evidence="8" id="KW-1142">T=3 icosahedral capsid protein</keyword>
<comment type="subunit">
    <text evidence="4">Homomultimer.</text>
</comment>
<dbReference type="PROSITE" id="PS00555">
    <property type="entry name" value="ICOSAH_VIR_COAT_S"/>
    <property type="match status" value="1"/>
</dbReference>
<dbReference type="InterPro" id="IPR000937">
    <property type="entry name" value="Capsid_prot_S-dom_vir"/>
</dbReference>
<keyword evidence="7" id="KW-0946">Virion</keyword>
<evidence type="ECO:0000256" key="1">
    <source>
        <dbReference type="ARBA" id="ARBA00002495"/>
    </source>
</evidence>
<accession>Q64IS1</accession>
<evidence type="ECO:0000256" key="10">
    <source>
        <dbReference type="ARBA" id="ARBA00031782"/>
    </source>
</evidence>
<evidence type="ECO:0000256" key="6">
    <source>
        <dbReference type="ARBA" id="ARBA00022561"/>
    </source>
</evidence>
<dbReference type="Gene3D" id="2.60.120.20">
    <property type="match status" value="1"/>
</dbReference>